<dbReference type="EMBL" id="RRCT01000023">
    <property type="protein sequence ID" value="RQW73318.1"/>
    <property type="molecule type" value="Genomic_DNA"/>
</dbReference>
<evidence type="ECO:0000313" key="3">
    <source>
        <dbReference type="EMBL" id="RQW73318.1"/>
    </source>
</evidence>
<dbReference type="PANTHER" id="PTHR11895">
    <property type="entry name" value="TRANSAMIDASE"/>
    <property type="match status" value="1"/>
</dbReference>
<dbReference type="Pfam" id="PF01425">
    <property type="entry name" value="Amidase"/>
    <property type="match status" value="1"/>
</dbReference>
<dbReference type="InterPro" id="IPR000120">
    <property type="entry name" value="Amidase"/>
</dbReference>
<dbReference type="AlphaFoldDB" id="A0A3N9U9R3"/>
<feature type="domain" description="Amidase" evidence="2">
    <location>
        <begin position="14"/>
        <end position="406"/>
    </location>
</feature>
<name>A0A3N9U9R3_9BACI</name>
<comment type="caution">
    <text evidence="3">The sequence shown here is derived from an EMBL/GenBank/DDBJ whole genome shotgun (WGS) entry which is preliminary data.</text>
</comment>
<gene>
    <name evidence="3" type="ORF">EBB45_17370</name>
</gene>
<accession>A0A3N9U9R3</accession>
<proteinExistence type="inferred from homology"/>
<comment type="similarity">
    <text evidence="1">Belongs to the amidase family.</text>
</comment>
<organism evidence="3 4">
    <name type="scientific">Lysinibacillus composti</name>
    <dbReference type="NCBI Taxonomy" id="720633"/>
    <lineage>
        <taxon>Bacteria</taxon>
        <taxon>Bacillati</taxon>
        <taxon>Bacillota</taxon>
        <taxon>Bacilli</taxon>
        <taxon>Bacillales</taxon>
        <taxon>Bacillaceae</taxon>
        <taxon>Lysinibacillus</taxon>
    </lineage>
</organism>
<evidence type="ECO:0000313" key="4">
    <source>
        <dbReference type="Proteomes" id="UP000274033"/>
    </source>
</evidence>
<dbReference type="SUPFAM" id="SSF75304">
    <property type="entry name" value="Amidase signature (AS) enzymes"/>
    <property type="match status" value="1"/>
</dbReference>
<dbReference type="InterPro" id="IPR023631">
    <property type="entry name" value="Amidase_dom"/>
</dbReference>
<evidence type="ECO:0000259" key="2">
    <source>
        <dbReference type="Pfam" id="PF01425"/>
    </source>
</evidence>
<keyword evidence="4" id="KW-1185">Reference proteome</keyword>
<reference evidence="3 4" key="1">
    <citation type="journal article" date="2013" name="J. Microbiol.">
        <title>Lysinibacillus chungkukjangi sp. nov., isolated from Chungkukjang, Korean fermented soybean food.</title>
        <authorList>
            <person name="Kim S.J."/>
            <person name="Jang Y.H."/>
            <person name="Hamada M."/>
            <person name="Ahn J.H."/>
            <person name="Weon H.Y."/>
            <person name="Suzuki K."/>
            <person name="Whang K.S."/>
            <person name="Kwon S.W."/>
        </authorList>
    </citation>
    <scope>NUCLEOTIDE SEQUENCE [LARGE SCALE GENOMIC DNA]</scope>
    <source>
        <strain evidence="3 4">MCCC 1A12701</strain>
    </source>
</reference>
<dbReference type="GO" id="GO:0003824">
    <property type="term" value="F:catalytic activity"/>
    <property type="evidence" value="ECO:0007669"/>
    <property type="project" value="InterPro"/>
</dbReference>
<dbReference type="Gene3D" id="3.90.1300.10">
    <property type="entry name" value="Amidase signature (AS) domain"/>
    <property type="match status" value="1"/>
</dbReference>
<protein>
    <submittedName>
        <fullName evidence="3">Amidase</fullName>
    </submittedName>
</protein>
<dbReference type="OrthoDB" id="9811471at2"/>
<dbReference type="InterPro" id="IPR036928">
    <property type="entry name" value="AS_sf"/>
</dbReference>
<dbReference type="RefSeq" id="WP_124766612.1">
    <property type="nucleotide sequence ID" value="NZ_JAFBDY010000021.1"/>
</dbReference>
<sequence>MSEAIQHQQITPKELLDYYLNNIEKLEKEVSAWAYFDQSLAIKLAEEYTVEASEKRFRGPLHGIPIGVKDNMDVKGMPTRVGSRVWENREGADRNSSIIDFLQELGAIVVGKTHMTEYAWLDPAPTKNPRNLHHTPGGSSSGSAASVAAEMIPLALGTQTAASVCRPGAYCGVVAFKPTKMEPYTDAVPLSPAFDTVGFFLKSLDDLLFLKDYLPLGELQTLPKADVQTYKIGLIEDPLYETAQDEVKSVFEVAKRELEEAGCEIIKVSPKVSFTQLIEWHRTVIAYEAAQEYYEFVNKNQTSLSKNFKDLVFEGHEISEEKYLATLSLINRSKEEFWKTNNVDCFISMPADTTAPKDLQTTGSPFFTTPWTVLGGPLLTIPYGSAENNLPISIMFATKPHTDKKLIEVTNLLLNEMEKVGK</sequence>
<dbReference type="PANTHER" id="PTHR11895:SF7">
    <property type="entry name" value="GLUTAMYL-TRNA(GLN) AMIDOTRANSFERASE SUBUNIT A, MITOCHONDRIAL"/>
    <property type="match status" value="1"/>
</dbReference>
<dbReference type="Proteomes" id="UP000274033">
    <property type="component" value="Unassembled WGS sequence"/>
</dbReference>
<evidence type="ECO:0000256" key="1">
    <source>
        <dbReference type="ARBA" id="ARBA00009199"/>
    </source>
</evidence>